<organism evidence="1 2">
    <name type="scientific">Coemansia nantahalensis</name>
    <dbReference type="NCBI Taxonomy" id="2789366"/>
    <lineage>
        <taxon>Eukaryota</taxon>
        <taxon>Fungi</taxon>
        <taxon>Fungi incertae sedis</taxon>
        <taxon>Zoopagomycota</taxon>
        <taxon>Kickxellomycotina</taxon>
        <taxon>Kickxellomycetes</taxon>
        <taxon>Kickxellales</taxon>
        <taxon>Kickxellaceae</taxon>
        <taxon>Coemansia</taxon>
    </lineage>
</organism>
<proteinExistence type="predicted"/>
<dbReference type="EMBL" id="JANBUJ010000997">
    <property type="protein sequence ID" value="KAJ2769174.1"/>
    <property type="molecule type" value="Genomic_DNA"/>
</dbReference>
<evidence type="ECO:0000313" key="1">
    <source>
        <dbReference type="EMBL" id="KAJ2769174.1"/>
    </source>
</evidence>
<gene>
    <name evidence="1" type="ORF">IWQ57_003217</name>
</gene>
<name>A0ACC1JX07_9FUNG</name>
<sequence>MDAFLDDEYAFTAVLYTDNGIIHRAEVDERKFNLDSIQGTALDRSIIYPSVDQIEVPVTVFDKDNQCGEIFVKGPNLVACDASSGESSTTTAHEIRGLEAIFRGGHLPYVVRYYGCKIEDGLVTGICLEKCRYTLEEAIRAGVISDVDKFIDNVATGIRSIHGVGYVHDDINHTNVMVTSTGEPRIIDFDSAKLTGSPRDGRKCGTFGWERESDIAEEENDTYALPKLKEFIADLLAQSTTAGNATGDPCTVSGAEDSGCRSGGSRCHEISD</sequence>
<keyword evidence="2" id="KW-1185">Reference proteome</keyword>
<reference evidence="1" key="1">
    <citation type="submission" date="2022-07" db="EMBL/GenBank/DDBJ databases">
        <title>Phylogenomic reconstructions and comparative analyses of Kickxellomycotina fungi.</title>
        <authorList>
            <person name="Reynolds N.K."/>
            <person name="Stajich J.E."/>
            <person name="Barry K."/>
            <person name="Grigoriev I.V."/>
            <person name="Crous P."/>
            <person name="Smith M.E."/>
        </authorList>
    </citation>
    <scope>NUCLEOTIDE SEQUENCE</scope>
    <source>
        <strain evidence="1">CBS 109366</strain>
    </source>
</reference>
<comment type="caution">
    <text evidence="1">The sequence shown here is derived from an EMBL/GenBank/DDBJ whole genome shotgun (WGS) entry which is preliminary data.</text>
</comment>
<evidence type="ECO:0000313" key="2">
    <source>
        <dbReference type="Proteomes" id="UP001140234"/>
    </source>
</evidence>
<dbReference type="Proteomes" id="UP001140234">
    <property type="component" value="Unassembled WGS sequence"/>
</dbReference>
<accession>A0ACC1JX07</accession>
<protein>
    <submittedName>
        <fullName evidence="1">Uncharacterized protein</fullName>
    </submittedName>
</protein>